<accession>A0ACC5R3B0</accession>
<keyword evidence="2" id="KW-1185">Reference proteome</keyword>
<gene>
    <name evidence="1" type="ORF">JHL16_12415</name>
</gene>
<evidence type="ECO:0000313" key="1">
    <source>
        <dbReference type="EMBL" id="MBK1867151.1"/>
    </source>
</evidence>
<reference evidence="1" key="1">
    <citation type="submission" date="2021-01" db="EMBL/GenBank/DDBJ databases">
        <authorList>
            <person name="Sun Q."/>
        </authorList>
    </citation>
    <scope>NUCLEOTIDE SEQUENCE</scope>
    <source>
        <strain evidence="1">YIM B02566</strain>
    </source>
</reference>
<sequence>MEQMVSGMMAMTTSKRIVTALGVLALTVSLNAVTSEAATGKCKTEECACEKALKQNTIEALEAFLRKYPHSAETGKSACAALGVPSLDEGPGVSRQDAEQPEDPMSGDLSSGG</sequence>
<name>A0ACC5R3B0_9HYPH</name>
<comment type="caution">
    <text evidence="1">The sequence shown here is derived from an EMBL/GenBank/DDBJ whole genome shotgun (WGS) entry which is preliminary data.</text>
</comment>
<proteinExistence type="predicted"/>
<dbReference type="EMBL" id="JAENHL010000007">
    <property type="protein sequence ID" value="MBK1867151.1"/>
    <property type="molecule type" value="Genomic_DNA"/>
</dbReference>
<protein>
    <submittedName>
        <fullName evidence="1">Uncharacterized protein</fullName>
    </submittedName>
</protein>
<evidence type="ECO:0000313" key="2">
    <source>
        <dbReference type="Proteomes" id="UP000616151"/>
    </source>
</evidence>
<dbReference type="Proteomes" id="UP000616151">
    <property type="component" value="Unassembled WGS sequence"/>
</dbReference>
<organism evidence="1 2">
    <name type="scientific">Taklimakanibacter albus</name>
    <dbReference type="NCBI Taxonomy" id="2800327"/>
    <lineage>
        <taxon>Bacteria</taxon>
        <taxon>Pseudomonadati</taxon>
        <taxon>Pseudomonadota</taxon>
        <taxon>Alphaproteobacteria</taxon>
        <taxon>Hyphomicrobiales</taxon>
        <taxon>Aestuariivirgaceae</taxon>
        <taxon>Taklimakanibacter</taxon>
    </lineage>
</organism>